<accession>A0A8H7VNF6</accession>
<protein>
    <submittedName>
        <fullName evidence="2">Uncharacterized protein</fullName>
    </submittedName>
</protein>
<dbReference type="PANTHER" id="PTHR33324:SF2">
    <property type="entry name" value="MYB_SANT-LIKE DNA-BINDING DOMAIN-CONTAINING PROTEIN"/>
    <property type="match status" value="1"/>
</dbReference>
<proteinExistence type="predicted"/>
<dbReference type="AlphaFoldDB" id="A0A8H7VNF6"/>
<dbReference type="PANTHER" id="PTHR33324">
    <property type="entry name" value="EXPRESSED PROTEIN"/>
    <property type="match status" value="1"/>
</dbReference>
<keyword evidence="3" id="KW-1185">Reference proteome</keyword>
<comment type="caution">
    <text evidence="2">The sequence shown here is derived from an EMBL/GenBank/DDBJ whole genome shotgun (WGS) entry which is preliminary data.</text>
</comment>
<feature type="compositionally biased region" description="Low complexity" evidence="1">
    <location>
        <begin position="21"/>
        <end position="31"/>
    </location>
</feature>
<sequence length="368" mass="42308">MMQQNNNDAPSQPTTHVFRINTNNNNNSSLSKNKKVTGTQKRKKNSIEEGDLPPNKKSWDKDNATPNSKCSDEVLLEWLTEPGNFQQYMCARGKSGNNKVLASIVTRLHKHKLTHQTKDTVDCHIQEWIHKFNNAYDIVHRRTRECSPTVVEKRNVSNDDIYQNKSAQVKQAFKYYYELETIMCNTHSCNPLYLSESIHLSSPSTSQVQSLVPKTSTLTTMVDSALNALYVKDDDDFYNEETIANDNYNINSQTKQNLQSLSSVQSSSPKQQFFSSRNKIETDPIASVIYDMHQHNSKYFKEMLALRQEIARHKKSTDLELLSIKRRNILIKERESKTNLIQAMVTAGFSTDAIQKELLKDSIEEKNY</sequence>
<reference evidence="2 3" key="1">
    <citation type="submission" date="2020-12" db="EMBL/GenBank/DDBJ databases">
        <title>Metabolic potential, ecology and presence of endohyphal bacteria is reflected in genomic diversity of Mucoromycotina.</title>
        <authorList>
            <person name="Muszewska A."/>
            <person name="Okrasinska A."/>
            <person name="Steczkiewicz K."/>
            <person name="Drgas O."/>
            <person name="Orlowska M."/>
            <person name="Perlinska-Lenart U."/>
            <person name="Aleksandrzak-Piekarczyk T."/>
            <person name="Szatraj K."/>
            <person name="Zielenkiewicz U."/>
            <person name="Pilsyk S."/>
            <person name="Malc E."/>
            <person name="Mieczkowski P."/>
            <person name="Kruszewska J.S."/>
            <person name="Biernat P."/>
            <person name="Pawlowska J."/>
        </authorList>
    </citation>
    <scope>NUCLEOTIDE SEQUENCE [LARGE SCALE GENOMIC DNA]</scope>
    <source>
        <strain evidence="2 3">CBS 142.35</strain>
    </source>
</reference>
<feature type="compositionally biased region" description="Polar residues" evidence="1">
    <location>
        <begin position="1"/>
        <end position="15"/>
    </location>
</feature>
<name>A0A8H7VNF6_9FUNG</name>
<organism evidence="2 3">
    <name type="scientific">Circinella minor</name>
    <dbReference type="NCBI Taxonomy" id="1195481"/>
    <lineage>
        <taxon>Eukaryota</taxon>
        <taxon>Fungi</taxon>
        <taxon>Fungi incertae sedis</taxon>
        <taxon>Mucoromycota</taxon>
        <taxon>Mucoromycotina</taxon>
        <taxon>Mucoromycetes</taxon>
        <taxon>Mucorales</taxon>
        <taxon>Lichtheimiaceae</taxon>
        <taxon>Circinella</taxon>
    </lineage>
</organism>
<gene>
    <name evidence="2" type="ORF">INT45_003850</name>
</gene>
<feature type="compositionally biased region" description="Basic residues" evidence="1">
    <location>
        <begin position="32"/>
        <end position="44"/>
    </location>
</feature>
<evidence type="ECO:0000313" key="3">
    <source>
        <dbReference type="Proteomes" id="UP000646827"/>
    </source>
</evidence>
<dbReference type="OrthoDB" id="96345at2759"/>
<dbReference type="EMBL" id="JAEPRB010000010">
    <property type="protein sequence ID" value="KAG2227120.1"/>
    <property type="molecule type" value="Genomic_DNA"/>
</dbReference>
<evidence type="ECO:0000256" key="1">
    <source>
        <dbReference type="SAM" id="MobiDB-lite"/>
    </source>
</evidence>
<dbReference type="Proteomes" id="UP000646827">
    <property type="component" value="Unassembled WGS sequence"/>
</dbReference>
<feature type="region of interest" description="Disordered" evidence="1">
    <location>
        <begin position="1"/>
        <end position="68"/>
    </location>
</feature>
<evidence type="ECO:0000313" key="2">
    <source>
        <dbReference type="EMBL" id="KAG2227120.1"/>
    </source>
</evidence>